<name>A0A8B8NL41_9MYRT</name>
<dbReference type="GO" id="GO:0016746">
    <property type="term" value="F:acyltransferase activity"/>
    <property type="evidence" value="ECO:0007669"/>
    <property type="project" value="UniProtKB-KW"/>
</dbReference>
<dbReference type="Gene3D" id="3.30.559.10">
    <property type="entry name" value="Chloramphenicol acetyltransferase-like domain"/>
    <property type="match status" value="3"/>
</dbReference>
<evidence type="ECO:0000256" key="2">
    <source>
        <dbReference type="ARBA" id="ARBA00022679"/>
    </source>
</evidence>
<dbReference type="GeneID" id="115735905"/>
<dbReference type="Proteomes" id="UP000827889">
    <property type="component" value="Chromosome 2"/>
</dbReference>
<proteinExistence type="inferred from homology"/>
<reference evidence="6" key="2">
    <citation type="submission" date="2025-08" db="UniProtKB">
        <authorList>
            <consortium name="RefSeq"/>
        </authorList>
    </citation>
    <scope>IDENTIFICATION</scope>
    <source>
        <tissue evidence="6">Leaf</tissue>
    </source>
</reference>
<organism evidence="5 6">
    <name type="scientific">Rhodamnia argentea</name>
    <dbReference type="NCBI Taxonomy" id="178133"/>
    <lineage>
        <taxon>Eukaryota</taxon>
        <taxon>Viridiplantae</taxon>
        <taxon>Streptophyta</taxon>
        <taxon>Embryophyta</taxon>
        <taxon>Tracheophyta</taxon>
        <taxon>Spermatophyta</taxon>
        <taxon>Magnoliopsida</taxon>
        <taxon>eudicotyledons</taxon>
        <taxon>Gunneridae</taxon>
        <taxon>Pentapetalae</taxon>
        <taxon>rosids</taxon>
        <taxon>malvids</taxon>
        <taxon>Myrtales</taxon>
        <taxon>Myrtaceae</taxon>
        <taxon>Myrtoideae</taxon>
        <taxon>Myrteae</taxon>
        <taxon>Australasian group</taxon>
        <taxon>Rhodamnia</taxon>
    </lineage>
</organism>
<evidence type="ECO:0000256" key="4">
    <source>
        <dbReference type="SAM" id="MobiDB-lite"/>
    </source>
</evidence>
<dbReference type="AlphaFoldDB" id="A0A8B8NL41"/>
<evidence type="ECO:0000256" key="1">
    <source>
        <dbReference type="ARBA" id="ARBA00009861"/>
    </source>
</evidence>
<keyword evidence="3" id="KW-0012">Acyltransferase</keyword>
<dbReference type="Pfam" id="PF02458">
    <property type="entry name" value="Transferase"/>
    <property type="match status" value="3"/>
</dbReference>
<evidence type="ECO:0000313" key="5">
    <source>
        <dbReference type="Proteomes" id="UP000827889"/>
    </source>
</evidence>
<keyword evidence="5" id="KW-1185">Reference proteome</keyword>
<feature type="compositionally biased region" description="Low complexity" evidence="4">
    <location>
        <begin position="364"/>
        <end position="373"/>
    </location>
</feature>
<dbReference type="KEGG" id="rarg:115735905"/>
<dbReference type="InterPro" id="IPR023213">
    <property type="entry name" value="CAT-like_dom_sf"/>
</dbReference>
<dbReference type="PANTHER" id="PTHR31623:SF108">
    <property type="entry name" value="BAHD ACYLTRANSFERASE"/>
    <property type="match status" value="1"/>
</dbReference>
<dbReference type="RefSeq" id="XP_030523207.2">
    <property type="nucleotide sequence ID" value="XM_030667347.2"/>
</dbReference>
<accession>A0A8B8NL41</accession>
<comment type="similarity">
    <text evidence="1">Belongs to the plant acyltransferase family.</text>
</comment>
<keyword evidence="2" id="KW-0808">Transferase</keyword>
<protein>
    <submittedName>
        <fullName evidence="6">Stemmadenine O-acetyltransferase-like</fullName>
    </submittedName>
</protein>
<feature type="region of interest" description="Disordered" evidence="4">
    <location>
        <begin position="364"/>
        <end position="390"/>
    </location>
</feature>
<dbReference type="PANTHER" id="PTHR31623">
    <property type="entry name" value="F21J9.9"/>
    <property type="match status" value="1"/>
</dbReference>
<sequence>MEVEIISKELVKPSSPMPAHLRTYGLSLLDSLVPAAHIPMILFYDRPTAFSTDEALRCLKRSPSQAKVDCSLYDVLVRSDAKVIRKLLPDEPSQLESSSSDGNGIHVIMVQVNVFECGGIALGTYLSHKIIDSPTSEIRHLHDQALHLRCHCHCSNQVRSGAPSLVAHLTRIEAVSAFIWGCCIATTEACQNGARQPSMLSHMINLWSKNKSSAAALLEHVIGNLIWFMTARSEPESERNLQSLTSALRESLLMLNVEFFEGLAGEEGVSQVCEFLEEMSEAYGDEGADHFGFSSLFNMGVYKADFGWGKPVRFSPSGINLPVYQNVVFLIETRRGDGIEAWVTLGDEDMAVLQHDGELLSCASVEPEPSPSSVDDRRSSLSCPARLEYE</sequence>
<evidence type="ECO:0000256" key="3">
    <source>
        <dbReference type="ARBA" id="ARBA00023315"/>
    </source>
</evidence>
<gene>
    <name evidence="6" type="primary">LOC115735905</name>
</gene>
<evidence type="ECO:0000313" key="6">
    <source>
        <dbReference type="RefSeq" id="XP_030523207.2"/>
    </source>
</evidence>
<reference evidence="5" key="1">
    <citation type="submission" date="2025-05" db="UniProtKB">
        <authorList>
            <consortium name="RefSeq"/>
        </authorList>
    </citation>
    <scope>NUCLEOTIDE SEQUENCE [LARGE SCALE GENOMIC DNA]</scope>
</reference>